<comment type="caution">
    <text evidence="3">The sequence shown here is derived from an EMBL/GenBank/DDBJ whole genome shotgun (WGS) entry which is preliminary data.</text>
</comment>
<organism evidence="3 4">
    <name type="scientific">Electrophorus voltai</name>
    <dbReference type="NCBI Taxonomy" id="2609070"/>
    <lineage>
        <taxon>Eukaryota</taxon>
        <taxon>Metazoa</taxon>
        <taxon>Chordata</taxon>
        <taxon>Craniata</taxon>
        <taxon>Vertebrata</taxon>
        <taxon>Euteleostomi</taxon>
        <taxon>Actinopterygii</taxon>
        <taxon>Neopterygii</taxon>
        <taxon>Teleostei</taxon>
        <taxon>Ostariophysi</taxon>
        <taxon>Gymnotiformes</taxon>
        <taxon>Gymnotoidei</taxon>
        <taxon>Gymnotidae</taxon>
        <taxon>Electrophorus</taxon>
    </lineage>
</organism>
<accession>A0AAD8ZQ92</accession>
<dbReference type="InterPro" id="IPR052338">
    <property type="entry name" value="Transposase_5"/>
</dbReference>
<feature type="domain" description="Tc1-like transposase DDE" evidence="2">
    <location>
        <begin position="36"/>
        <end position="180"/>
    </location>
</feature>
<dbReference type="PANTHER" id="PTHR23022">
    <property type="entry name" value="TRANSPOSABLE ELEMENT-RELATED"/>
    <property type="match status" value="1"/>
</dbReference>
<dbReference type="PANTHER" id="PTHR23022:SF135">
    <property type="entry name" value="SI:DKEY-77F5.3"/>
    <property type="match status" value="1"/>
</dbReference>
<name>A0AAD8ZQ92_9TELE</name>
<gene>
    <name evidence="3" type="ORF">P4O66_004535</name>
</gene>
<evidence type="ECO:0000313" key="4">
    <source>
        <dbReference type="Proteomes" id="UP001239994"/>
    </source>
</evidence>
<keyword evidence="4" id="KW-1185">Reference proteome</keyword>
<evidence type="ECO:0000259" key="2">
    <source>
        <dbReference type="Pfam" id="PF13358"/>
    </source>
</evidence>
<proteinExistence type="predicted"/>
<reference evidence="3" key="1">
    <citation type="submission" date="2023-03" db="EMBL/GenBank/DDBJ databases">
        <title>Electrophorus voltai genome.</title>
        <authorList>
            <person name="Bian C."/>
        </authorList>
    </citation>
    <scope>NUCLEOTIDE SEQUENCE</scope>
    <source>
        <strain evidence="3">CB-2022</strain>
        <tissue evidence="3">Muscle</tissue>
    </source>
</reference>
<dbReference type="Gene3D" id="3.30.420.10">
    <property type="entry name" value="Ribonuclease H-like superfamily/Ribonuclease H"/>
    <property type="match status" value="1"/>
</dbReference>
<evidence type="ECO:0000256" key="1">
    <source>
        <dbReference type="SAM" id="MobiDB-lite"/>
    </source>
</evidence>
<dbReference type="EMBL" id="JAROKS010000008">
    <property type="protein sequence ID" value="KAK1801575.1"/>
    <property type="molecule type" value="Genomic_DNA"/>
</dbReference>
<dbReference type="Proteomes" id="UP001239994">
    <property type="component" value="Unassembled WGS sequence"/>
</dbReference>
<dbReference type="InterPro" id="IPR038717">
    <property type="entry name" value="Tc1-like_DDE_dom"/>
</dbReference>
<feature type="region of interest" description="Disordered" evidence="1">
    <location>
        <begin position="196"/>
        <end position="219"/>
    </location>
</feature>
<dbReference type="Pfam" id="PF13358">
    <property type="entry name" value="DDE_3"/>
    <property type="match status" value="1"/>
</dbReference>
<dbReference type="AlphaFoldDB" id="A0AAD8ZQ92"/>
<dbReference type="GO" id="GO:0003676">
    <property type="term" value="F:nucleic acid binding"/>
    <property type="evidence" value="ECO:0007669"/>
    <property type="project" value="InterPro"/>
</dbReference>
<sequence length="300" mass="34556">MVEWPDRSHSSVKGMRASLEFVKRHLKDSQTMRNKILWSDETNIELFGLTAKRHVWRKPGTTRHLANTVKHAGGSIMLWGCFSAAGTGRLVRVEGKVNAAIYRDILEENLLQSALDIRLERRFIFQQDNDPKHTVKIKKWLRDHSVNVLEWPSQSPDLNPIEHLWRDLKMAVPRHSPSNLMELERFCKEEWEKLPKNRENGRKSPNGPRLRPREQAVSAGRAWAGLTGSPIARLPKAKPRSEVNLEPNARPARLARVTVTPRHSLLKPRNRAVRLLREKRTEKVATPDPVHLEGVFKRGE</sequence>
<protein>
    <recommendedName>
        <fullName evidence="2">Tc1-like transposase DDE domain-containing protein</fullName>
    </recommendedName>
</protein>
<evidence type="ECO:0000313" key="3">
    <source>
        <dbReference type="EMBL" id="KAK1801575.1"/>
    </source>
</evidence>
<dbReference type="InterPro" id="IPR036397">
    <property type="entry name" value="RNaseH_sf"/>
</dbReference>